<feature type="region of interest" description="Disordered" evidence="2">
    <location>
        <begin position="857"/>
        <end position="907"/>
    </location>
</feature>
<evidence type="ECO:0000256" key="1">
    <source>
        <dbReference type="SAM" id="Coils"/>
    </source>
</evidence>
<feature type="region of interest" description="Disordered" evidence="2">
    <location>
        <begin position="585"/>
        <end position="620"/>
    </location>
</feature>
<name>A0A5K3F4J2_MESCO</name>
<feature type="region of interest" description="Disordered" evidence="2">
    <location>
        <begin position="935"/>
        <end position="961"/>
    </location>
</feature>
<feature type="region of interest" description="Disordered" evidence="2">
    <location>
        <begin position="697"/>
        <end position="731"/>
    </location>
</feature>
<feature type="coiled-coil region" evidence="1">
    <location>
        <begin position="433"/>
        <end position="467"/>
    </location>
</feature>
<feature type="coiled-coil region" evidence="1">
    <location>
        <begin position="4"/>
        <end position="183"/>
    </location>
</feature>
<keyword evidence="1" id="KW-0175">Coiled coil</keyword>
<feature type="region of interest" description="Disordered" evidence="2">
    <location>
        <begin position="635"/>
        <end position="675"/>
    </location>
</feature>
<reference evidence="3" key="1">
    <citation type="submission" date="2019-11" db="UniProtKB">
        <authorList>
            <consortium name="WormBaseParasite"/>
        </authorList>
    </citation>
    <scope>IDENTIFICATION</scope>
</reference>
<feature type="compositionally biased region" description="Basic and acidic residues" evidence="2">
    <location>
        <begin position="648"/>
        <end position="668"/>
    </location>
</feature>
<evidence type="ECO:0000313" key="3">
    <source>
        <dbReference type="WBParaSite" id="MCU_005390-RB"/>
    </source>
</evidence>
<feature type="compositionally biased region" description="Low complexity" evidence="2">
    <location>
        <begin position="860"/>
        <end position="881"/>
    </location>
</feature>
<feature type="coiled-coil region" evidence="1">
    <location>
        <begin position="249"/>
        <end position="325"/>
    </location>
</feature>
<organism evidence="3">
    <name type="scientific">Mesocestoides corti</name>
    <name type="common">Flatworm</name>
    <dbReference type="NCBI Taxonomy" id="53468"/>
    <lineage>
        <taxon>Eukaryota</taxon>
        <taxon>Metazoa</taxon>
        <taxon>Spiralia</taxon>
        <taxon>Lophotrochozoa</taxon>
        <taxon>Platyhelminthes</taxon>
        <taxon>Cestoda</taxon>
        <taxon>Eucestoda</taxon>
        <taxon>Cyclophyllidea</taxon>
        <taxon>Mesocestoididae</taxon>
        <taxon>Mesocestoides</taxon>
    </lineage>
</organism>
<evidence type="ECO:0000256" key="2">
    <source>
        <dbReference type="SAM" id="MobiDB-lite"/>
    </source>
</evidence>
<proteinExistence type="predicted"/>
<feature type="compositionally biased region" description="Low complexity" evidence="2">
    <location>
        <begin position="793"/>
        <end position="811"/>
    </location>
</feature>
<feature type="compositionally biased region" description="Low complexity" evidence="2">
    <location>
        <begin position="636"/>
        <end position="645"/>
    </location>
</feature>
<protein>
    <submittedName>
        <fullName evidence="3">GRIP domain-containing protein</fullName>
    </submittedName>
</protein>
<accession>A0A5K3F4J2</accession>
<dbReference type="AlphaFoldDB" id="A0A5K3F4J2"/>
<dbReference type="WBParaSite" id="MCU_005390-RB">
    <property type="protein sequence ID" value="MCU_005390-RB"/>
    <property type="gene ID" value="MCU_005390"/>
</dbReference>
<feature type="region of interest" description="Disordered" evidence="2">
    <location>
        <begin position="785"/>
        <end position="821"/>
    </location>
</feature>
<feature type="compositionally biased region" description="Polar residues" evidence="2">
    <location>
        <begin position="885"/>
        <end position="907"/>
    </location>
</feature>
<sequence length="961" mass="106781">MDRLNESEQRIRAAELAAARAVAEREDAEAVIEELRDQLSGCLERTRKAEAEVCRLRREVIESRDQQDELVEANAELVVQAERIRVLEQRLSETQTSAAYIRELENSKEDLQRQLDDRDDRITSLLQKLGEIKDRQAVDVETEMLRLRLKHAETRLAEELQHREALERDVRSQQSVVQQMQIDKRIAEKLKKQNFLEATTPNGHADAISSNGDAIMDPSFEVATSAISGYLSPPPSNGENLGSFFQIELESARSRIQSLETKLREALMQAEDAEAEASRLKEVISRLHADQDAKETAVASVYEAKTAAETAHRQLTDDLATLEARLQFDFSSAGLITPEAVRFAESLAKMLTDREDDVQVAWERVNKLTLELQAICSIEKVDKDVQTTWTSCLDSPCVSIQTDPDLEAHEERRGLSNEVVRLNDELVGSVEALTSAREEISDLHDRLRELESECTQERALSARAQHQLALSQQEAWKVQAQLERLRTKVAAHIEMLAAHGLGREEVALRQHLSASSASDLTTQLKSIATHLIINHDHQEELFRENERLKEEVYALRIQLDTNRTIQKRLRDLNETSEFLESKVNQLLHRRPHRHDNYRDRNGHRRLSSPNRFSIEEEAQDTDADGLAYTDLSQFASTSSSSLSTSPRKPADSSRWQPRERAAPQRRPSDLSMSCASAPLARPSSVVALPLHALAASSSDQADSLEVSTSSSLDGVDFRGSADAANGCSEKSVIRESREDISARLTELRRRNDLQPFHLRTNYPVETQFCSPHELLSVLTSVHKSRTDQSQLPSTASNATLTTTTSTSASRSPIPAGRLTRPRGLQSVSEVLLTGASGIVAAEDLDLSLTKARLSESALRSSYSTKASKSASSGSCHVSSQHRSSRIQNSSGSDKVASQSCATPTSTVGRKAPVAFEVELSPPRVRRAAPKFVEKRGVNSSVVSQRIHPKTTAANRPGASVF</sequence>